<feature type="region of interest" description="Disordered" evidence="1">
    <location>
        <begin position="571"/>
        <end position="590"/>
    </location>
</feature>
<name>A0ABS9T359_9ACTN</name>
<organism evidence="3 4">
    <name type="scientific">Streptomyces marispadix</name>
    <dbReference type="NCBI Taxonomy" id="2922868"/>
    <lineage>
        <taxon>Bacteria</taxon>
        <taxon>Bacillati</taxon>
        <taxon>Actinomycetota</taxon>
        <taxon>Actinomycetes</taxon>
        <taxon>Kitasatosporales</taxon>
        <taxon>Streptomycetaceae</taxon>
        <taxon>Streptomyces</taxon>
    </lineage>
</organism>
<feature type="region of interest" description="Disordered" evidence="1">
    <location>
        <begin position="393"/>
        <end position="435"/>
    </location>
</feature>
<evidence type="ECO:0000259" key="2">
    <source>
        <dbReference type="Pfam" id="PF21725"/>
    </source>
</evidence>
<feature type="compositionally biased region" description="Basic and acidic residues" evidence="1">
    <location>
        <begin position="184"/>
        <end position="195"/>
    </location>
</feature>
<feature type="compositionally biased region" description="Basic and acidic residues" evidence="1">
    <location>
        <begin position="101"/>
        <end position="128"/>
    </location>
</feature>
<evidence type="ECO:0000313" key="3">
    <source>
        <dbReference type="EMBL" id="MCH6162955.1"/>
    </source>
</evidence>
<evidence type="ECO:0000313" key="4">
    <source>
        <dbReference type="Proteomes" id="UP001166784"/>
    </source>
</evidence>
<protein>
    <recommendedName>
        <fullName evidence="2">Putative T7SS secretion signal domain-containing protein</fullName>
    </recommendedName>
</protein>
<accession>A0ABS9T359</accession>
<feature type="compositionally biased region" description="Basic residues" evidence="1">
    <location>
        <begin position="404"/>
        <end position="423"/>
    </location>
</feature>
<dbReference type="Gene3D" id="1.10.287.1060">
    <property type="entry name" value="ESAT-6-like"/>
    <property type="match status" value="1"/>
</dbReference>
<dbReference type="Pfam" id="PF21725">
    <property type="entry name" value="T7SS_signal"/>
    <property type="match status" value="1"/>
</dbReference>
<keyword evidence="4" id="KW-1185">Reference proteome</keyword>
<reference evidence="3" key="2">
    <citation type="journal article" date="2023" name="Int. J. Syst. Evol. Microbiol.">
        <title>Streptomyces marispadix sp. nov., isolated from marine beach sediment of the Northern Coast of Portugal.</title>
        <authorList>
            <person name="dos Santos J.D.N."/>
            <person name="Vitorino I.R."/>
            <person name="Kallscheuer N."/>
            <person name="Srivastava A."/>
            <person name="Krautwurst S."/>
            <person name="Marz M."/>
            <person name="Jogler C."/>
            <person name="Lobo Da Cunha A."/>
            <person name="Catita J."/>
            <person name="Goncalves H."/>
            <person name="Gonzalez I."/>
            <person name="Reyes F."/>
            <person name="Lage O.M."/>
        </authorList>
    </citation>
    <scope>NUCLEOTIDE SEQUENCE</scope>
    <source>
        <strain evidence="3">M600PL45_2</strain>
    </source>
</reference>
<feature type="region of interest" description="Disordered" evidence="1">
    <location>
        <begin position="647"/>
        <end position="668"/>
    </location>
</feature>
<dbReference type="InterPro" id="IPR049082">
    <property type="entry name" value="T7SS_signal"/>
</dbReference>
<reference evidence="3" key="1">
    <citation type="submission" date="2022-03" db="EMBL/GenBank/DDBJ databases">
        <authorList>
            <person name="Santos J.D.N."/>
            <person name="Kallscheuer N."/>
            <person name="Jogler C."/>
            <person name="Lage O.M."/>
        </authorList>
    </citation>
    <scope>NUCLEOTIDE SEQUENCE</scope>
    <source>
        <strain evidence="3">M600PL45_2</strain>
    </source>
</reference>
<dbReference type="Proteomes" id="UP001166784">
    <property type="component" value="Unassembled WGS sequence"/>
</dbReference>
<proteinExistence type="predicted"/>
<gene>
    <name evidence="3" type="ORF">MMA15_21950</name>
</gene>
<dbReference type="EMBL" id="JAKWJU010000002">
    <property type="protein sequence ID" value="MCH6162955.1"/>
    <property type="molecule type" value="Genomic_DNA"/>
</dbReference>
<evidence type="ECO:0000256" key="1">
    <source>
        <dbReference type="SAM" id="MobiDB-lite"/>
    </source>
</evidence>
<comment type="caution">
    <text evidence="3">The sequence shown here is derived from an EMBL/GenBank/DDBJ whole genome shotgun (WGS) entry which is preliminary data.</text>
</comment>
<feature type="domain" description="Putative T7SS secretion signal" evidence="2">
    <location>
        <begin position="13"/>
        <end position="179"/>
    </location>
</feature>
<dbReference type="RefSeq" id="WP_241061825.1">
    <property type="nucleotide sequence ID" value="NZ_JAKWJU010000002.1"/>
</dbReference>
<feature type="region of interest" description="Disordered" evidence="1">
    <location>
        <begin position="184"/>
        <end position="203"/>
    </location>
</feature>
<feature type="region of interest" description="Disordered" evidence="1">
    <location>
        <begin position="101"/>
        <end position="146"/>
    </location>
</feature>
<sequence>MANPYPHLGWNPVPGIPSEVQSLKNKVTKAATALRSCHSQIERLIGESSHWEGDAADAFRDKLDSDLPKYMKDAATSMEKAAAQLAKWDSDLTSNRELAKKYDDEAREKKEAAGTAKERQDAAQKDPDLNLGGKEYPSQAEADAATARLRAAEGRLKEASASLEKANEAYNDVIEKAKKLEEEHEREANKVADELDKADDDLAPEEPGWLSKTLSAIGDGLAAAGKFLLDHAGTIGAIAGLLALFPTPLAPLFAGIAVVASAASLGKNLASEDFRDSLTGKYGWGQGLTAWGSVAGDTLGMLPGVGALGKAGGEVSVLSGAAREGGEAMSAGSKAAAFGRETVEAFNFKALDTATDPNTGLLQYGINGANVLANSASSLETAGVLPDAGPSHYGAEATKAGQGRCRRVRRRRERLGRGTRHQRPGNGSPPVSSVQEEAVIKPRPQFWYEIPYGYAQLEVYPSDERMEELAREVLALPDGMRERADQVFRLYALVMYEMQKHQVQGCALGVHPDEREGAAMSVLTVSSVYSPGVNPKAVLATLLSSGAGATRETGIVPVELPCGPGFLTESVERSAPPSASPVEVDGGDGDGEETRVWRGLLAIPDTRSSAIIAIQLVTPSVHLADDYRAVLTGIGRTVSFTDPALAARTGDEQPEPGSGAAAVRSDFG</sequence>